<dbReference type="AlphaFoldDB" id="A0A849H594"/>
<sequence length="102" mass="11829">MWWWVLIWALLVLLAVGYLASRAWGVWGQVKELNAEVRRASATVAALETQVERLQQPAPVPDILGDPRQLRRERDLTRAALRQQRRARQVGRRPAWARHLDS</sequence>
<evidence type="ECO:0000313" key="2">
    <source>
        <dbReference type="EMBL" id="NNM44950.1"/>
    </source>
</evidence>
<reference evidence="2 3" key="1">
    <citation type="submission" date="2020-04" db="EMBL/GenBank/DDBJ databases">
        <title>Knoellia sp. isolate from air conditioner.</title>
        <authorList>
            <person name="Chea S."/>
            <person name="Kim D.-U."/>
        </authorList>
    </citation>
    <scope>NUCLEOTIDE SEQUENCE [LARGE SCALE GENOMIC DNA]</scope>
    <source>
        <strain evidence="2 3">DB2414S</strain>
    </source>
</reference>
<evidence type="ECO:0000256" key="1">
    <source>
        <dbReference type="SAM" id="MobiDB-lite"/>
    </source>
</evidence>
<name>A0A849H594_9MICO</name>
<organism evidence="2 3">
    <name type="scientific">Knoellia koreensis</name>
    <dbReference type="NCBI Taxonomy" id="2730921"/>
    <lineage>
        <taxon>Bacteria</taxon>
        <taxon>Bacillati</taxon>
        <taxon>Actinomycetota</taxon>
        <taxon>Actinomycetes</taxon>
        <taxon>Micrococcales</taxon>
        <taxon>Intrasporangiaceae</taxon>
        <taxon>Knoellia</taxon>
    </lineage>
</organism>
<proteinExistence type="predicted"/>
<comment type="caution">
    <text evidence="2">The sequence shown here is derived from an EMBL/GenBank/DDBJ whole genome shotgun (WGS) entry which is preliminary data.</text>
</comment>
<accession>A0A849H594</accession>
<dbReference type="RefSeq" id="WP_171242040.1">
    <property type="nucleotide sequence ID" value="NZ_JABEPQ010000001.1"/>
</dbReference>
<dbReference type="Proteomes" id="UP000588586">
    <property type="component" value="Unassembled WGS sequence"/>
</dbReference>
<protein>
    <submittedName>
        <fullName evidence="2">Uncharacterized protein</fullName>
    </submittedName>
</protein>
<gene>
    <name evidence="2" type="ORF">HJG52_02890</name>
</gene>
<keyword evidence="3" id="KW-1185">Reference proteome</keyword>
<dbReference type="EMBL" id="JABEPQ010000001">
    <property type="protein sequence ID" value="NNM44950.1"/>
    <property type="molecule type" value="Genomic_DNA"/>
</dbReference>
<evidence type="ECO:0000313" key="3">
    <source>
        <dbReference type="Proteomes" id="UP000588586"/>
    </source>
</evidence>
<feature type="region of interest" description="Disordered" evidence="1">
    <location>
        <begin position="83"/>
        <end position="102"/>
    </location>
</feature>